<evidence type="ECO:0000313" key="1">
    <source>
        <dbReference type="EMBL" id="RDK90765.1"/>
    </source>
</evidence>
<protein>
    <submittedName>
        <fullName evidence="1">Uncharacterized protein</fullName>
    </submittedName>
</protein>
<sequence length="90" mass="10387">MLSISEHYEKSTLSLAIGKRSFINTCYFGQFIGITGHDLDHANLSFIFELDNKKRVSIPAYCSRLNFEYHYPDGQKSYLNPLLHCIMIIP</sequence>
<comment type="caution">
    <text evidence="1">The sequence shown here is derived from an EMBL/GenBank/DDBJ whole genome shotgun (WGS) entry which is preliminary data.</text>
</comment>
<dbReference type="EMBL" id="QRAP01000005">
    <property type="protein sequence ID" value="RDK90765.1"/>
    <property type="molecule type" value="Genomic_DNA"/>
</dbReference>
<dbReference type="AlphaFoldDB" id="A0A370QPY6"/>
<accession>A0A370QPY6</accession>
<dbReference type="RefSeq" id="WP_115458597.1">
    <property type="nucleotide sequence ID" value="NZ_QRAP01000005.1"/>
</dbReference>
<dbReference type="Proteomes" id="UP000254848">
    <property type="component" value="Unassembled WGS sequence"/>
</dbReference>
<dbReference type="OrthoDB" id="6624660at2"/>
<gene>
    <name evidence="1" type="ORF">C8D90_10539</name>
</gene>
<proteinExistence type="predicted"/>
<keyword evidence="2" id="KW-1185">Reference proteome</keyword>
<evidence type="ECO:0000313" key="2">
    <source>
        <dbReference type="Proteomes" id="UP000254848"/>
    </source>
</evidence>
<name>A0A370QPY6_9GAMM</name>
<reference evidence="1 2" key="1">
    <citation type="submission" date="2018-07" db="EMBL/GenBank/DDBJ databases">
        <title>Genomic Encyclopedia of Type Strains, Phase IV (KMG-IV): sequencing the most valuable type-strain genomes for metagenomic binning, comparative biology and taxonomic classification.</title>
        <authorList>
            <person name="Goeker M."/>
        </authorList>
    </citation>
    <scope>NUCLEOTIDE SEQUENCE [LARGE SCALE GENOMIC DNA]</scope>
    <source>
        <strain evidence="1 2">DSM 103736</strain>
    </source>
</reference>
<organism evidence="1 2">
    <name type="scientific">Enterobacillus tribolii</name>
    <dbReference type="NCBI Taxonomy" id="1487935"/>
    <lineage>
        <taxon>Bacteria</taxon>
        <taxon>Pseudomonadati</taxon>
        <taxon>Pseudomonadota</taxon>
        <taxon>Gammaproteobacteria</taxon>
        <taxon>Enterobacterales</taxon>
        <taxon>Hafniaceae</taxon>
        <taxon>Enterobacillus</taxon>
    </lineage>
</organism>